<feature type="region of interest" description="Disordered" evidence="1">
    <location>
        <begin position="1"/>
        <end position="22"/>
    </location>
</feature>
<evidence type="ECO:0000313" key="2">
    <source>
        <dbReference type="EMBL" id="KAF2999460.1"/>
    </source>
</evidence>
<dbReference type="AlphaFoldDB" id="A0A9P4W6T4"/>
<accession>A0A9P4W6T4</accession>
<protein>
    <submittedName>
        <fullName evidence="2">Uncharacterized protein</fullName>
    </submittedName>
</protein>
<evidence type="ECO:0000256" key="1">
    <source>
        <dbReference type="SAM" id="MobiDB-lite"/>
    </source>
</evidence>
<dbReference type="EMBL" id="SWKU01000017">
    <property type="protein sequence ID" value="KAF2999460.1"/>
    <property type="molecule type" value="Genomic_DNA"/>
</dbReference>
<feature type="compositionally biased region" description="Basic and acidic residues" evidence="1">
    <location>
        <begin position="9"/>
        <end position="22"/>
    </location>
</feature>
<evidence type="ECO:0000313" key="3">
    <source>
        <dbReference type="Proteomes" id="UP000801428"/>
    </source>
</evidence>
<keyword evidence="3" id="KW-1185">Reference proteome</keyword>
<comment type="caution">
    <text evidence="2">The sequence shown here is derived from an EMBL/GenBank/DDBJ whole genome shotgun (WGS) entry which is preliminary data.</text>
</comment>
<reference evidence="2" key="1">
    <citation type="submission" date="2019-04" db="EMBL/GenBank/DDBJ databases">
        <title>Sequencing of skin fungus with MAO and IRED activity.</title>
        <authorList>
            <person name="Marsaioli A.J."/>
            <person name="Bonatto J.M.C."/>
            <person name="Reis Junior O."/>
        </authorList>
    </citation>
    <scope>NUCLEOTIDE SEQUENCE</scope>
    <source>
        <strain evidence="2">30M1</strain>
    </source>
</reference>
<organism evidence="2 3">
    <name type="scientific">Curvularia kusanoi</name>
    <name type="common">Cochliobolus kusanoi</name>
    <dbReference type="NCBI Taxonomy" id="90978"/>
    <lineage>
        <taxon>Eukaryota</taxon>
        <taxon>Fungi</taxon>
        <taxon>Dikarya</taxon>
        <taxon>Ascomycota</taxon>
        <taxon>Pezizomycotina</taxon>
        <taxon>Dothideomycetes</taxon>
        <taxon>Pleosporomycetidae</taxon>
        <taxon>Pleosporales</taxon>
        <taxon>Pleosporineae</taxon>
        <taxon>Pleosporaceae</taxon>
        <taxon>Curvularia</taxon>
    </lineage>
</organism>
<dbReference type="Proteomes" id="UP000801428">
    <property type="component" value="Unassembled WGS sequence"/>
</dbReference>
<name>A0A9P4W6T4_CURKU</name>
<sequence length="83" mass="9368">MSHGPVPEPHGDPLAHHDLQEIYHTASEHSSWDIDTEKLLQEVKQSIIEDQVGVKAAQYLHKLQGYDQIHGSNFESKKAIEEA</sequence>
<proteinExistence type="predicted"/>
<gene>
    <name evidence="2" type="ORF">E8E13_008116</name>
</gene>